<evidence type="ECO:0000256" key="23">
    <source>
        <dbReference type="SAM" id="MobiDB-lite"/>
    </source>
</evidence>
<dbReference type="GO" id="GO:0017111">
    <property type="term" value="F:ribonucleoside triphosphate phosphatase activity"/>
    <property type="evidence" value="ECO:0007669"/>
    <property type="project" value="TreeGrafter"/>
</dbReference>
<accession>A0A2Y9NFN6</accession>
<evidence type="ECO:0000256" key="22">
    <source>
        <dbReference type="RuleBase" id="RU003833"/>
    </source>
</evidence>
<evidence type="ECO:0000256" key="15">
    <source>
        <dbReference type="ARBA" id="ARBA00023136"/>
    </source>
</evidence>
<evidence type="ECO:0000256" key="19">
    <source>
        <dbReference type="ARBA" id="ARBA00049175"/>
    </source>
</evidence>
<dbReference type="GeneID" id="111176972"/>
<evidence type="ECO:0000256" key="18">
    <source>
        <dbReference type="ARBA" id="ARBA00039598"/>
    </source>
</evidence>
<dbReference type="PANTHER" id="PTHR11782">
    <property type="entry name" value="ADENOSINE/GUANOSINE DIPHOSPHATASE"/>
    <property type="match status" value="1"/>
</dbReference>
<keyword evidence="11" id="KW-0106">Calcium</keyword>
<keyword evidence="7" id="KW-0812">Transmembrane</keyword>
<dbReference type="InterPro" id="IPR000407">
    <property type="entry name" value="GDA1_CD39_NTPase"/>
</dbReference>
<evidence type="ECO:0000256" key="9">
    <source>
        <dbReference type="ARBA" id="ARBA00022741"/>
    </source>
</evidence>
<dbReference type="Gene3D" id="3.30.420.40">
    <property type="match status" value="1"/>
</dbReference>
<dbReference type="CTD" id="377841"/>
<dbReference type="Pfam" id="PF01150">
    <property type="entry name" value="GDA1_CD39"/>
    <property type="match status" value="2"/>
</dbReference>
<feature type="region of interest" description="Disordered" evidence="23">
    <location>
        <begin position="221"/>
        <end position="254"/>
    </location>
</feature>
<dbReference type="GO" id="GO:0005524">
    <property type="term" value="F:ATP binding"/>
    <property type="evidence" value="ECO:0007669"/>
    <property type="project" value="UniProtKB-KW"/>
</dbReference>
<comment type="subcellular location">
    <subcellularLocation>
        <location evidence="3">Cell membrane</location>
        <topology evidence="3">Multi-pass membrane protein</topology>
    </subcellularLocation>
</comment>
<evidence type="ECO:0000256" key="4">
    <source>
        <dbReference type="ARBA" id="ARBA00009283"/>
    </source>
</evidence>
<dbReference type="PANTHER" id="PTHR11782:SF31">
    <property type="entry name" value="ECTONUCLEOSIDE TRIPHOSPHATE DIPHOSPHOHYDROLASE 8"/>
    <property type="match status" value="1"/>
</dbReference>
<keyword evidence="24" id="KW-1185">Reference proteome</keyword>
<evidence type="ECO:0000256" key="13">
    <source>
        <dbReference type="ARBA" id="ARBA00022842"/>
    </source>
</evidence>
<reference evidence="25" key="1">
    <citation type="submission" date="2025-08" db="UniProtKB">
        <authorList>
            <consortium name="RefSeq"/>
        </authorList>
    </citation>
    <scope>IDENTIFICATION</scope>
    <source>
        <tissue evidence="25">Blood</tissue>
    </source>
</reference>
<evidence type="ECO:0000256" key="1">
    <source>
        <dbReference type="ARBA" id="ARBA00001913"/>
    </source>
</evidence>
<evidence type="ECO:0000256" key="7">
    <source>
        <dbReference type="ARBA" id="ARBA00022692"/>
    </source>
</evidence>
<protein>
    <recommendedName>
        <fullName evidence="18">Ectonucleoside triphosphate diphosphohydrolase 8</fullName>
        <ecNumber evidence="5">3.6.1.5</ecNumber>
    </recommendedName>
</protein>
<keyword evidence="14" id="KW-1133">Transmembrane helix</keyword>
<comment type="similarity">
    <text evidence="4 22">Belongs to the GDA1/CD39 NTPase family.</text>
</comment>
<evidence type="ECO:0000256" key="16">
    <source>
        <dbReference type="ARBA" id="ARBA00023157"/>
    </source>
</evidence>
<gene>
    <name evidence="25" type="primary">ENTPD8</name>
</gene>
<evidence type="ECO:0000256" key="14">
    <source>
        <dbReference type="ARBA" id="ARBA00022989"/>
    </source>
</evidence>
<dbReference type="GO" id="GO:0046872">
    <property type="term" value="F:metal ion binding"/>
    <property type="evidence" value="ECO:0007669"/>
    <property type="project" value="UniProtKB-KW"/>
</dbReference>
<dbReference type="AlphaFoldDB" id="A0A2Y9NFN6"/>
<proteinExistence type="inferred from homology"/>
<evidence type="ECO:0000256" key="2">
    <source>
        <dbReference type="ARBA" id="ARBA00001946"/>
    </source>
</evidence>
<evidence type="ECO:0000256" key="3">
    <source>
        <dbReference type="ARBA" id="ARBA00004651"/>
    </source>
</evidence>
<dbReference type="GO" id="GO:0045134">
    <property type="term" value="F:UDP phosphatase activity"/>
    <property type="evidence" value="ECO:0007669"/>
    <property type="project" value="TreeGrafter"/>
</dbReference>
<feature type="binding site" evidence="21">
    <location>
        <begin position="282"/>
        <end position="286"/>
    </location>
    <ligand>
        <name>ATP</name>
        <dbReference type="ChEBI" id="CHEBI:30616"/>
    </ligand>
</feature>
<keyword evidence="8" id="KW-0479">Metal-binding</keyword>
<keyword evidence="9 21" id="KW-0547">Nucleotide-binding</keyword>
<comment type="cofactor">
    <cofactor evidence="1">
        <name>Ca(2+)</name>
        <dbReference type="ChEBI" id="CHEBI:29108"/>
    </cofactor>
</comment>
<organism evidence="24 25">
    <name type="scientific">Delphinapterus leucas</name>
    <name type="common">Beluga whale</name>
    <dbReference type="NCBI Taxonomy" id="9749"/>
    <lineage>
        <taxon>Eukaryota</taxon>
        <taxon>Metazoa</taxon>
        <taxon>Chordata</taxon>
        <taxon>Craniata</taxon>
        <taxon>Vertebrata</taxon>
        <taxon>Euteleostomi</taxon>
        <taxon>Mammalia</taxon>
        <taxon>Eutheria</taxon>
        <taxon>Laurasiatheria</taxon>
        <taxon>Artiodactyla</taxon>
        <taxon>Whippomorpha</taxon>
        <taxon>Cetacea</taxon>
        <taxon>Odontoceti</taxon>
        <taxon>Monodontidae</taxon>
        <taxon>Delphinapterus</taxon>
    </lineage>
</organism>
<name>A0A2Y9NFN6_DELLE</name>
<evidence type="ECO:0000256" key="8">
    <source>
        <dbReference type="ARBA" id="ARBA00022723"/>
    </source>
</evidence>
<evidence type="ECO:0000256" key="17">
    <source>
        <dbReference type="ARBA" id="ARBA00023180"/>
    </source>
</evidence>
<keyword evidence="15" id="KW-0472">Membrane</keyword>
<dbReference type="EC" id="3.6.1.5" evidence="5"/>
<keyword evidence="13" id="KW-0460">Magnesium</keyword>
<dbReference type="Proteomes" id="UP000248483">
    <property type="component" value="Unplaced"/>
</dbReference>
<dbReference type="GO" id="GO:0005886">
    <property type="term" value="C:plasma membrane"/>
    <property type="evidence" value="ECO:0007669"/>
    <property type="project" value="UniProtKB-SubCell"/>
</dbReference>
<evidence type="ECO:0000256" key="6">
    <source>
        <dbReference type="ARBA" id="ARBA00022475"/>
    </source>
</evidence>
<feature type="active site" description="Proton acceptor" evidence="20">
    <location>
        <position position="200"/>
    </location>
</feature>
<dbReference type="Gene3D" id="3.30.420.150">
    <property type="entry name" value="Exopolyphosphatase. Domain 2"/>
    <property type="match status" value="1"/>
</dbReference>
<evidence type="ECO:0000256" key="11">
    <source>
        <dbReference type="ARBA" id="ARBA00022837"/>
    </source>
</evidence>
<evidence type="ECO:0000256" key="10">
    <source>
        <dbReference type="ARBA" id="ARBA00022801"/>
    </source>
</evidence>
<evidence type="ECO:0000313" key="25">
    <source>
        <dbReference type="RefSeq" id="XP_022433744.1"/>
    </source>
</evidence>
<dbReference type="GO" id="GO:0009134">
    <property type="term" value="P:nucleoside diphosphate catabolic process"/>
    <property type="evidence" value="ECO:0007669"/>
    <property type="project" value="TreeGrafter"/>
</dbReference>
<comment type="cofactor">
    <cofactor evidence="2">
        <name>Mg(2+)</name>
        <dbReference type="ChEBI" id="CHEBI:18420"/>
    </cofactor>
</comment>
<keyword evidence="17" id="KW-0325">Glycoprotein</keyword>
<evidence type="ECO:0000256" key="12">
    <source>
        <dbReference type="ARBA" id="ARBA00022840"/>
    </source>
</evidence>
<evidence type="ECO:0000313" key="24">
    <source>
        <dbReference type="Proteomes" id="UP000248483"/>
    </source>
</evidence>
<dbReference type="GO" id="GO:0004050">
    <property type="term" value="F:apyrase activity"/>
    <property type="evidence" value="ECO:0007669"/>
    <property type="project" value="UniProtKB-EC"/>
</dbReference>
<dbReference type="RefSeq" id="XP_022433744.1">
    <property type="nucleotide sequence ID" value="XM_022578036.2"/>
</dbReference>
<keyword evidence="16" id="KW-1015">Disulfide bond</keyword>
<dbReference type="GO" id="GO:0004382">
    <property type="term" value="F:GDP phosphatase activity"/>
    <property type="evidence" value="ECO:0007669"/>
    <property type="project" value="TreeGrafter"/>
</dbReference>
<dbReference type="PROSITE" id="PS01238">
    <property type="entry name" value="GDA1_CD39_NTPASE"/>
    <property type="match status" value="1"/>
</dbReference>
<keyword evidence="12 21" id="KW-0067">ATP-binding</keyword>
<evidence type="ECO:0000256" key="5">
    <source>
        <dbReference type="ARBA" id="ARBA00012148"/>
    </source>
</evidence>
<sequence length="587" mass="61929">MGLTWRERAFTALLGAAAVSGLTTLILFLVEATNVLLPADTKFGIVFDAGSSHTSLLVYQWPANKENDTGVVSQALACRAKAPGAPDVASLQPLPRTSRGLSPVCLKSPSSVSWPGISSYASDPAQAGESLQGCLEEALALIPKAKHQQTPMFLGATGGMRLLSRKNSSQAEDVFAAVSQALSRSPVAFWGAELLAGQDEGALGWVTINYVLGLLVQVPQTAPGSEGHPGGSSWPAPGWEGHSGGSSQPQDSVPPVCGQYSFSGEWIQPLEGTLVGALDMGGASTQITFVPGGPILDTTTQATFRLYGTEHSVYTHSYLCFGHDQMLNRLLAGLVQLRRPRRLRLRQGLPAPRAGTVLRLLQLLPHLPLPEPHLQAAAGHGQCHHLGVLPEALEAGGGELARAGRPAARLLCLGPVHPHAPARGLRVQPGDLGRHRVPQAGRWHRHRLDAGLHAEPDRPDPSRGARPVAGTELWRLGGRSRLFGADPHGHSRGHCGAALAPGLGWLPPGAGRQRPELARAFLSPNPKGSPCGLWPHGHMAPFCRWGHSGHGGCAVAPTMAFRCQRPSGFPMLHEGWAIATPAALRAV</sequence>
<comment type="catalytic activity">
    <reaction evidence="19">
        <text>a ribonucleoside 5'-triphosphate + 2 H2O = a ribonucleoside 5'-phosphate + 2 phosphate + 2 H(+)</text>
        <dbReference type="Rhea" id="RHEA:36795"/>
        <dbReference type="ChEBI" id="CHEBI:15377"/>
        <dbReference type="ChEBI" id="CHEBI:15378"/>
        <dbReference type="ChEBI" id="CHEBI:43474"/>
        <dbReference type="ChEBI" id="CHEBI:58043"/>
        <dbReference type="ChEBI" id="CHEBI:61557"/>
        <dbReference type="EC" id="3.6.1.5"/>
    </reaction>
</comment>
<evidence type="ECO:0000256" key="21">
    <source>
        <dbReference type="PIRSR" id="PIRSR600407-2"/>
    </source>
</evidence>
<keyword evidence="10 22" id="KW-0378">Hydrolase</keyword>
<keyword evidence="6" id="KW-1003">Cell membrane</keyword>
<evidence type="ECO:0000256" key="20">
    <source>
        <dbReference type="PIRSR" id="PIRSR600407-1"/>
    </source>
</evidence>